<dbReference type="InterPro" id="IPR016181">
    <property type="entry name" value="Acyl_CoA_acyltransferase"/>
</dbReference>
<proteinExistence type="predicted"/>
<keyword evidence="2" id="KW-0689">Ribosomal protein</keyword>
<dbReference type="CDD" id="cd04301">
    <property type="entry name" value="NAT_SF"/>
    <property type="match status" value="1"/>
</dbReference>
<dbReference type="InterPro" id="IPR000182">
    <property type="entry name" value="GNAT_dom"/>
</dbReference>
<accession>A0A7W9MI05</accession>
<evidence type="ECO:0000259" key="1">
    <source>
        <dbReference type="PROSITE" id="PS51186"/>
    </source>
</evidence>
<comment type="caution">
    <text evidence="2">The sequence shown here is derived from an EMBL/GenBank/DDBJ whole genome shotgun (WGS) entry which is preliminary data.</text>
</comment>
<gene>
    <name evidence="2" type="ORF">F4562_004188</name>
</gene>
<protein>
    <submittedName>
        <fullName evidence="2">Ribosomal protein S18 acetylase RimI-like enzyme</fullName>
    </submittedName>
</protein>
<organism evidence="2 3">
    <name type="scientific">Streptosporangium becharense</name>
    <dbReference type="NCBI Taxonomy" id="1816182"/>
    <lineage>
        <taxon>Bacteria</taxon>
        <taxon>Bacillati</taxon>
        <taxon>Actinomycetota</taxon>
        <taxon>Actinomycetes</taxon>
        <taxon>Streptosporangiales</taxon>
        <taxon>Streptosporangiaceae</taxon>
        <taxon>Streptosporangium</taxon>
    </lineage>
</organism>
<keyword evidence="3" id="KW-1185">Reference proteome</keyword>
<evidence type="ECO:0000313" key="3">
    <source>
        <dbReference type="Proteomes" id="UP000540685"/>
    </source>
</evidence>
<dbReference type="AlphaFoldDB" id="A0A7W9MI05"/>
<sequence>MSLTFDDVEPTAAALRSIYAAAFTPPPWHETPDQIEGFVRRLPQLAGKPGFRCVIARVDGEPAGFTCGFACPDPWPADRLYGHIADALGERLPILTGRSELHELAVDPRFTRRGVGAALVERFTAAGPSWLVTSPEADAAVRLYERLGWSQACEFEVPRERLRIFRVYLSPASPGACVAP</sequence>
<dbReference type="SUPFAM" id="SSF55729">
    <property type="entry name" value="Acyl-CoA N-acyltransferases (Nat)"/>
    <property type="match status" value="1"/>
</dbReference>
<dbReference type="Proteomes" id="UP000540685">
    <property type="component" value="Unassembled WGS sequence"/>
</dbReference>
<name>A0A7W9MI05_9ACTN</name>
<dbReference type="GO" id="GO:0005840">
    <property type="term" value="C:ribosome"/>
    <property type="evidence" value="ECO:0007669"/>
    <property type="project" value="UniProtKB-KW"/>
</dbReference>
<dbReference type="RefSeq" id="WP_184544881.1">
    <property type="nucleotide sequence ID" value="NZ_JACHMP010000001.1"/>
</dbReference>
<dbReference type="PROSITE" id="PS51186">
    <property type="entry name" value="GNAT"/>
    <property type="match status" value="1"/>
</dbReference>
<feature type="domain" description="N-acetyltransferase" evidence="1">
    <location>
        <begin position="3"/>
        <end position="167"/>
    </location>
</feature>
<reference evidence="2 3" key="1">
    <citation type="submission" date="2020-08" db="EMBL/GenBank/DDBJ databases">
        <title>Sequencing the genomes of 1000 actinobacteria strains.</title>
        <authorList>
            <person name="Klenk H.-P."/>
        </authorList>
    </citation>
    <scope>NUCLEOTIDE SEQUENCE [LARGE SCALE GENOMIC DNA]</scope>
    <source>
        <strain evidence="2 3">DSM 46887</strain>
    </source>
</reference>
<evidence type="ECO:0000313" key="2">
    <source>
        <dbReference type="EMBL" id="MBB5821126.1"/>
    </source>
</evidence>
<dbReference type="Gene3D" id="3.40.630.30">
    <property type="match status" value="1"/>
</dbReference>
<dbReference type="Pfam" id="PF00583">
    <property type="entry name" value="Acetyltransf_1"/>
    <property type="match status" value="1"/>
</dbReference>
<dbReference type="EMBL" id="JACHMP010000001">
    <property type="protein sequence ID" value="MBB5821126.1"/>
    <property type="molecule type" value="Genomic_DNA"/>
</dbReference>
<dbReference type="GO" id="GO:0016747">
    <property type="term" value="F:acyltransferase activity, transferring groups other than amino-acyl groups"/>
    <property type="evidence" value="ECO:0007669"/>
    <property type="project" value="InterPro"/>
</dbReference>
<keyword evidence="2" id="KW-0687">Ribonucleoprotein</keyword>